<dbReference type="InterPro" id="IPR035094">
    <property type="entry name" value="EgtD"/>
</dbReference>
<dbReference type="HAMAP" id="MF_02037">
    <property type="entry name" value="EgtD"/>
    <property type="match status" value="1"/>
</dbReference>
<dbReference type="Gene3D" id="3.40.50.150">
    <property type="entry name" value="Vaccinia Virus protein VP39"/>
    <property type="match status" value="1"/>
</dbReference>
<dbReference type="InterPro" id="IPR017804">
    <property type="entry name" value="MeTrfase_EgtD-like"/>
</dbReference>
<dbReference type="InterPro" id="IPR032888">
    <property type="entry name" value="EgtD_Actinobacteria"/>
</dbReference>
<evidence type="ECO:0000313" key="5">
    <source>
        <dbReference type="EMBL" id="GIH05171.1"/>
    </source>
</evidence>
<feature type="binding site" evidence="3">
    <location>
        <begin position="280"/>
        <end position="282"/>
    </location>
    <ligand>
        <name>L-histidine</name>
        <dbReference type="ChEBI" id="CHEBI:57595"/>
    </ligand>
</feature>
<sequence>MKFDIYLTEADLAADLRHDVQCGLSTKPKTLPPKWFYDEAGSELFELITKLPEYYPTGCERAILSAHADDIASITSATTVVELGSGSSDKTRLLLEAFGRHGTLRGFVPIDVSASMLEMSAEAIAADFPWLQVHAIVGDFLKHLGRIPDGANRLVVFLGGTIGNLMPHERAEFLTALRGTLRDGEWLLLGTDLVKPLPTLIDAYDDSSGVTAEFNRNVLRVINRELGADFDVEAFAHVAVWNVPEQWIEMRLRAQREMTVNISRLGLTVHFDEDEELRTEISAKFRRHGIAAELERAGFASQAWWTDPAGRFGVTLAQAQ</sequence>
<feature type="domain" description="Histidine-specific methyltransferase SAM-dependent" evidence="4">
    <location>
        <begin position="17"/>
        <end position="318"/>
    </location>
</feature>
<gene>
    <name evidence="3 5" type="primary">egtD</name>
    <name evidence="5" type="ORF">Rhe02_32380</name>
</gene>
<dbReference type="InterPro" id="IPR019257">
    <property type="entry name" value="MeTrfase_dom"/>
</dbReference>
<evidence type="ECO:0000313" key="6">
    <source>
        <dbReference type="Proteomes" id="UP000612899"/>
    </source>
</evidence>
<comment type="subunit">
    <text evidence="3">Monomer.</text>
</comment>
<dbReference type="GO" id="GO:0032259">
    <property type="term" value="P:methylation"/>
    <property type="evidence" value="ECO:0007669"/>
    <property type="project" value="UniProtKB-KW"/>
</dbReference>
<keyword evidence="3" id="KW-0949">S-adenosyl-L-methionine</keyword>
<dbReference type="InterPro" id="IPR051128">
    <property type="entry name" value="EgtD_Methyltrsf_superfamily"/>
</dbReference>
<comment type="catalytic activity">
    <reaction evidence="3">
        <text>L-histidine + 3 S-adenosyl-L-methionine = hercynine + 3 S-adenosyl-L-homocysteine + 3 H(+)</text>
        <dbReference type="Rhea" id="RHEA:38471"/>
        <dbReference type="ChEBI" id="CHEBI:15378"/>
        <dbReference type="ChEBI" id="CHEBI:15781"/>
        <dbReference type="ChEBI" id="CHEBI:57595"/>
        <dbReference type="ChEBI" id="CHEBI:57856"/>
        <dbReference type="ChEBI" id="CHEBI:59789"/>
        <dbReference type="EC" id="2.1.1.44"/>
    </reaction>
</comment>
<dbReference type="GO" id="GO:0052706">
    <property type="term" value="F:L-histidine N(alpha)-methyltransferase activity"/>
    <property type="evidence" value="ECO:0007669"/>
    <property type="project" value="UniProtKB-UniRule"/>
</dbReference>
<feature type="binding site" evidence="3">
    <location>
        <position position="164"/>
    </location>
    <ligand>
        <name>L-histidine</name>
        <dbReference type="ChEBI" id="CHEBI:57595"/>
    </ligand>
</feature>
<feature type="binding site" evidence="3">
    <location>
        <position position="111"/>
    </location>
    <ligand>
        <name>S-adenosyl-L-methionine</name>
        <dbReference type="ChEBI" id="CHEBI:59789"/>
    </ligand>
</feature>
<keyword evidence="6" id="KW-1185">Reference proteome</keyword>
<reference evidence="5" key="1">
    <citation type="submission" date="2021-01" db="EMBL/GenBank/DDBJ databases">
        <title>Whole genome shotgun sequence of Rhizocola hellebori NBRC 109834.</title>
        <authorList>
            <person name="Komaki H."/>
            <person name="Tamura T."/>
        </authorList>
    </citation>
    <scope>NUCLEOTIDE SEQUENCE</scope>
    <source>
        <strain evidence="5">NBRC 109834</strain>
    </source>
</reference>
<feature type="binding site" evidence="3">
    <location>
        <position position="84"/>
    </location>
    <ligand>
        <name>S-adenosyl-L-methionine</name>
        <dbReference type="ChEBI" id="CHEBI:59789"/>
    </ligand>
</feature>
<organism evidence="5 6">
    <name type="scientific">Rhizocola hellebori</name>
    <dbReference type="NCBI Taxonomy" id="1392758"/>
    <lineage>
        <taxon>Bacteria</taxon>
        <taxon>Bacillati</taxon>
        <taxon>Actinomycetota</taxon>
        <taxon>Actinomycetes</taxon>
        <taxon>Micromonosporales</taxon>
        <taxon>Micromonosporaceae</taxon>
        <taxon>Rhizocola</taxon>
    </lineage>
</organism>
<evidence type="ECO:0000259" key="4">
    <source>
        <dbReference type="Pfam" id="PF10017"/>
    </source>
</evidence>
<dbReference type="EMBL" id="BONY01000017">
    <property type="protein sequence ID" value="GIH05171.1"/>
    <property type="molecule type" value="Genomic_DNA"/>
</dbReference>
<accession>A0A8J3VGL6</accession>
<dbReference type="Pfam" id="PF10017">
    <property type="entry name" value="Methyltransf_33"/>
    <property type="match status" value="1"/>
</dbReference>
<dbReference type="CDD" id="cd02440">
    <property type="entry name" value="AdoMet_MTases"/>
    <property type="match status" value="1"/>
</dbReference>
<proteinExistence type="inferred from homology"/>
<feature type="binding site" evidence="3">
    <location>
        <begin position="139"/>
        <end position="140"/>
    </location>
    <ligand>
        <name>S-adenosyl-L-methionine</name>
        <dbReference type="ChEBI" id="CHEBI:59789"/>
    </ligand>
</feature>
<evidence type="ECO:0000256" key="2">
    <source>
        <dbReference type="ARBA" id="ARBA00022679"/>
    </source>
</evidence>
<protein>
    <recommendedName>
        <fullName evidence="3">Histidine N-alpha-methyltransferase</fullName>
        <ecNumber evidence="3">2.1.1.44</ecNumber>
    </recommendedName>
    <alternativeName>
        <fullName evidence="3">Histidine trimethyltransferase</fullName>
    </alternativeName>
</protein>
<dbReference type="SUPFAM" id="SSF53335">
    <property type="entry name" value="S-adenosyl-L-methionine-dependent methyltransferases"/>
    <property type="match status" value="1"/>
</dbReference>
<dbReference type="InterPro" id="IPR029063">
    <property type="entry name" value="SAM-dependent_MTases_sf"/>
</dbReference>
<keyword evidence="2 3" id="KW-0808">Transferase</keyword>
<dbReference type="NCBIfam" id="TIGR03438">
    <property type="entry name" value="egtD_ergothio"/>
    <property type="match status" value="1"/>
</dbReference>
<dbReference type="PANTHER" id="PTHR43397:SF1">
    <property type="entry name" value="ERGOTHIONEINE BIOSYNTHESIS PROTEIN 1"/>
    <property type="match status" value="1"/>
</dbReference>
<dbReference type="Proteomes" id="UP000612899">
    <property type="component" value="Unassembled WGS sequence"/>
</dbReference>
<dbReference type="EC" id="2.1.1.44" evidence="3"/>
<comment type="function">
    <text evidence="3">Catalyzes the SAM-dependent triple methylation of the alpha-amino group of histidine to form hercynine, a step in the biosynthesis pathway of ergothioneine.</text>
</comment>
<dbReference type="AlphaFoldDB" id="A0A8J3VGL6"/>
<feature type="binding site" evidence="3">
    <location>
        <position position="204"/>
    </location>
    <ligand>
        <name>L-histidine</name>
        <dbReference type="ChEBI" id="CHEBI:57595"/>
    </ligand>
</feature>
<dbReference type="PANTHER" id="PTHR43397">
    <property type="entry name" value="ERGOTHIONEINE BIOSYNTHESIS PROTEIN 1"/>
    <property type="match status" value="1"/>
</dbReference>
<feature type="binding site" evidence="3">
    <location>
        <position position="54"/>
    </location>
    <ligand>
        <name>L-histidine</name>
        <dbReference type="ChEBI" id="CHEBI:57595"/>
    </ligand>
</feature>
<evidence type="ECO:0000256" key="3">
    <source>
        <dbReference type="HAMAP-Rule" id="MF_02037"/>
    </source>
</evidence>
<feature type="binding site" evidence="3">
    <location>
        <position position="90"/>
    </location>
    <ligand>
        <name>S-adenosyl-L-methionine</name>
        <dbReference type="ChEBI" id="CHEBI:59789"/>
    </ligand>
</feature>
<comment type="similarity">
    <text evidence="3">Belongs to the methyltransferase superfamily. EgtD family.</text>
</comment>
<dbReference type="GO" id="GO:0008276">
    <property type="term" value="F:protein methyltransferase activity"/>
    <property type="evidence" value="ECO:0007669"/>
    <property type="project" value="InterPro"/>
</dbReference>
<comment type="caution">
    <text evidence="5">The sequence shown here is derived from an EMBL/GenBank/DDBJ whole genome shotgun (WGS) entry which is preliminary data.</text>
</comment>
<evidence type="ECO:0000256" key="1">
    <source>
        <dbReference type="ARBA" id="ARBA00022603"/>
    </source>
</evidence>
<dbReference type="GO" id="GO:0052699">
    <property type="term" value="P:ergothioneine biosynthetic process"/>
    <property type="evidence" value="ECO:0007669"/>
    <property type="project" value="UniProtKB-UniRule"/>
</dbReference>
<dbReference type="PIRSF" id="PIRSF018005">
    <property type="entry name" value="UCP018005"/>
    <property type="match status" value="1"/>
</dbReference>
<dbReference type="UniPathway" id="UPA01014"/>
<dbReference type="RefSeq" id="WP_203909039.1">
    <property type="nucleotide sequence ID" value="NZ_BONY01000017.1"/>
</dbReference>
<comment type="pathway">
    <text evidence="3">Amino-acid biosynthesis; ergothioneine biosynthesis.</text>
</comment>
<keyword evidence="1 3" id="KW-0489">Methyltransferase</keyword>
<name>A0A8J3VGL6_9ACTN</name>